<organism evidence="10 11">
    <name type="scientific">Pseudorhodoferax soli</name>
    <dbReference type="NCBI Taxonomy" id="545864"/>
    <lineage>
        <taxon>Bacteria</taxon>
        <taxon>Pseudomonadati</taxon>
        <taxon>Pseudomonadota</taxon>
        <taxon>Betaproteobacteria</taxon>
        <taxon>Burkholderiales</taxon>
        <taxon>Comamonadaceae</taxon>
    </lineage>
</organism>
<feature type="domain" description="Flagellar basal body rod protein N-terminal" evidence="6">
    <location>
        <begin position="6"/>
        <end position="31"/>
    </location>
</feature>
<evidence type="ECO:0000313" key="10">
    <source>
        <dbReference type="EMBL" id="RCW67586.1"/>
    </source>
</evidence>
<sequence>MGFQQGLSGLSASSKNLDVIGHNIANANTTGMKASRAEFAELYANAMGSAGGINQGIGVEVATVSQQFTQGNLSVTGRSLDVAINGNGFFQIDQPNGSRAYTRDGSFKLTKDGQIVTNDGGSLLGITATPDGVIPTGGVVGPLILPAGGEIKADRSTQLDVRFNLDASAAVPTGTAPAALVPPIETYGTSAVGYNSLGTAVPIGIYFTKTANNSWDVWTSVDGGAMTNSGTMTFGNDGELTSSSTLTALNLAESDGTTFPVTFNLERATQYGSSRFSVTKAVTDGQASGKLTAINIDDSGVVLGVYSNGKTLAAGQIQLATFTNEQGLSPIGGNMWMATPASGLEPTATGVPGTGNIGVVRAGTLEDSNVDLTKELVNMMTAQRTYQANAQTIKTQDQVLNTILNIR</sequence>
<dbReference type="InterPro" id="IPR037058">
    <property type="entry name" value="Falgellar_hook_FlgE_sf"/>
</dbReference>
<dbReference type="Pfam" id="PF06429">
    <property type="entry name" value="Flg_bbr_C"/>
    <property type="match status" value="1"/>
</dbReference>
<dbReference type="InterPro" id="IPR020013">
    <property type="entry name" value="Flagellar_FlgE/F/G"/>
</dbReference>
<dbReference type="AlphaFoldDB" id="A0A368XK78"/>
<dbReference type="InterPro" id="IPR053967">
    <property type="entry name" value="LlgE_F_G-like_D1"/>
</dbReference>
<dbReference type="OrthoDB" id="8578401at2"/>
<evidence type="ECO:0000256" key="5">
    <source>
        <dbReference type="RuleBase" id="RU362116"/>
    </source>
</evidence>
<dbReference type="InterPro" id="IPR037925">
    <property type="entry name" value="FlgE/F/G-like"/>
</dbReference>
<evidence type="ECO:0000313" key="11">
    <source>
        <dbReference type="Proteomes" id="UP000252884"/>
    </source>
</evidence>
<dbReference type="Proteomes" id="UP000252884">
    <property type="component" value="Unassembled WGS sequence"/>
</dbReference>
<feature type="domain" description="Flagellar basal-body/hook protein C-terminal" evidence="7">
    <location>
        <begin position="362"/>
        <end position="406"/>
    </location>
</feature>
<dbReference type="InterPro" id="IPR001444">
    <property type="entry name" value="Flag_bb_rod_N"/>
</dbReference>
<comment type="caution">
    <text evidence="10">The sequence shown here is derived from an EMBL/GenBank/DDBJ whole genome shotgun (WGS) entry which is preliminary data.</text>
</comment>
<accession>A0A368XK78</accession>
<evidence type="ECO:0000256" key="4">
    <source>
        <dbReference type="ARBA" id="ARBA00023143"/>
    </source>
</evidence>
<dbReference type="Pfam" id="PF07559">
    <property type="entry name" value="FlgE_D2"/>
    <property type="match status" value="1"/>
</dbReference>
<dbReference type="NCBIfam" id="NF004238">
    <property type="entry name" value="PRK05682.1-1"/>
    <property type="match status" value="1"/>
</dbReference>
<dbReference type="GO" id="GO:0009425">
    <property type="term" value="C:bacterial-type flagellum basal body"/>
    <property type="evidence" value="ECO:0007669"/>
    <property type="project" value="UniProtKB-SubCell"/>
</dbReference>
<dbReference type="Pfam" id="PF22692">
    <property type="entry name" value="LlgE_F_G_D1"/>
    <property type="match status" value="1"/>
</dbReference>
<gene>
    <name evidence="10" type="ORF">DES41_109309</name>
</gene>
<feature type="domain" description="Flagellar hook protein FlgE D2" evidence="8">
    <location>
        <begin position="164"/>
        <end position="285"/>
    </location>
</feature>
<feature type="domain" description="Flagellar hook protein FlgE/F/G-like D1" evidence="9">
    <location>
        <begin position="83"/>
        <end position="125"/>
    </location>
</feature>
<keyword evidence="10" id="KW-0969">Cilium</keyword>
<keyword evidence="4 5" id="KW-0975">Bacterial flagellum</keyword>
<evidence type="ECO:0000259" key="8">
    <source>
        <dbReference type="Pfam" id="PF07559"/>
    </source>
</evidence>
<evidence type="ECO:0000256" key="3">
    <source>
        <dbReference type="ARBA" id="ARBA00019015"/>
    </source>
</evidence>
<evidence type="ECO:0000259" key="9">
    <source>
        <dbReference type="Pfam" id="PF22692"/>
    </source>
</evidence>
<dbReference type="GO" id="GO:0009424">
    <property type="term" value="C:bacterial-type flagellum hook"/>
    <property type="evidence" value="ECO:0007669"/>
    <property type="project" value="TreeGrafter"/>
</dbReference>
<dbReference type="GO" id="GO:0005829">
    <property type="term" value="C:cytosol"/>
    <property type="evidence" value="ECO:0007669"/>
    <property type="project" value="TreeGrafter"/>
</dbReference>
<comment type="function">
    <text evidence="5">A flexible structure which links the flagellar filament to the drive apparatus in the basal body.</text>
</comment>
<dbReference type="RefSeq" id="WP_114471080.1">
    <property type="nucleotide sequence ID" value="NZ_QPJK01000009.1"/>
</dbReference>
<evidence type="ECO:0000259" key="7">
    <source>
        <dbReference type="Pfam" id="PF06429"/>
    </source>
</evidence>
<dbReference type="Pfam" id="PF00460">
    <property type="entry name" value="Flg_bb_rod"/>
    <property type="match status" value="1"/>
</dbReference>
<evidence type="ECO:0000256" key="1">
    <source>
        <dbReference type="ARBA" id="ARBA00004117"/>
    </source>
</evidence>
<dbReference type="EMBL" id="QPJK01000009">
    <property type="protein sequence ID" value="RCW67586.1"/>
    <property type="molecule type" value="Genomic_DNA"/>
</dbReference>
<evidence type="ECO:0000256" key="2">
    <source>
        <dbReference type="ARBA" id="ARBA00009677"/>
    </source>
</evidence>
<comment type="similarity">
    <text evidence="2 5">Belongs to the flagella basal body rod proteins family.</text>
</comment>
<keyword evidence="11" id="KW-1185">Reference proteome</keyword>
<reference evidence="10 11" key="1">
    <citation type="submission" date="2018-07" db="EMBL/GenBank/DDBJ databases">
        <title>Genomic Encyclopedia of Type Strains, Phase IV (KMG-IV): sequencing the most valuable type-strain genomes for metagenomic binning, comparative biology and taxonomic classification.</title>
        <authorList>
            <person name="Goeker M."/>
        </authorList>
    </citation>
    <scope>NUCLEOTIDE SEQUENCE [LARGE SCALE GENOMIC DNA]</scope>
    <source>
        <strain evidence="10 11">DSM 21634</strain>
    </source>
</reference>
<dbReference type="GO" id="GO:0071978">
    <property type="term" value="P:bacterial-type flagellum-dependent swarming motility"/>
    <property type="evidence" value="ECO:0007669"/>
    <property type="project" value="TreeGrafter"/>
</dbReference>
<dbReference type="InterPro" id="IPR011491">
    <property type="entry name" value="FlgE_D2"/>
</dbReference>
<dbReference type="Gene3D" id="2.60.98.20">
    <property type="entry name" value="Flagellar hook protein FlgE"/>
    <property type="match status" value="1"/>
</dbReference>
<dbReference type="NCBIfam" id="TIGR03506">
    <property type="entry name" value="FlgEFG_subfam"/>
    <property type="match status" value="1"/>
</dbReference>
<dbReference type="SUPFAM" id="SSF117143">
    <property type="entry name" value="Flagellar hook protein flgE"/>
    <property type="match status" value="1"/>
</dbReference>
<protein>
    <recommendedName>
        <fullName evidence="3 5">Flagellar hook protein FlgE</fullName>
    </recommendedName>
</protein>
<keyword evidence="10" id="KW-0282">Flagellum</keyword>
<evidence type="ECO:0000259" key="6">
    <source>
        <dbReference type="Pfam" id="PF00460"/>
    </source>
</evidence>
<dbReference type="PANTHER" id="PTHR30435">
    <property type="entry name" value="FLAGELLAR PROTEIN"/>
    <property type="match status" value="1"/>
</dbReference>
<dbReference type="PANTHER" id="PTHR30435:SF1">
    <property type="entry name" value="FLAGELLAR HOOK PROTEIN FLGE"/>
    <property type="match status" value="1"/>
</dbReference>
<dbReference type="InterPro" id="IPR010930">
    <property type="entry name" value="Flg_bb/hook_C_dom"/>
</dbReference>
<proteinExistence type="inferred from homology"/>
<comment type="subcellular location">
    <subcellularLocation>
        <location evidence="1 5">Bacterial flagellum basal body</location>
    </subcellularLocation>
</comment>
<name>A0A368XK78_9BURK</name>
<keyword evidence="10" id="KW-0966">Cell projection</keyword>